<organism evidence="1 2">
    <name type="scientific">Hymenobacter mucosus</name>
    <dbReference type="NCBI Taxonomy" id="1411120"/>
    <lineage>
        <taxon>Bacteria</taxon>
        <taxon>Pseudomonadati</taxon>
        <taxon>Bacteroidota</taxon>
        <taxon>Cytophagia</taxon>
        <taxon>Cytophagales</taxon>
        <taxon>Hymenobacteraceae</taxon>
        <taxon>Hymenobacter</taxon>
    </lineage>
</organism>
<sequence length="124" mass="13135">MLPHFQFAQLATEAWAGPALSAVHVAISGPAGAPSYQVCYFVVSTTAPHSWVLYQACGLACPFAAIAAAVAAWAASCPGGACYERRHAQRVITAAAAQWAGLQFTRHGFACRARRHRCARLLHG</sequence>
<proteinExistence type="predicted"/>
<protein>
    <submittedName>
        <fullName evidence="1">Uncharacterized protein</fullName>
    </submittedName>
</protein>
<accession>A0A238X281</accession>
<reference evidence="2" key="1">
    <citation type="submission" date="2017-06" db="EMBL/GenBank/DDBJ databases">
        <authorList>
            <person name="Varghese N."/>
            <person name="Submissions S."/>
        </authorList>
    </citation>
    <scope>NUCLEOTIDE SEQUENCE [LARGE SCALE GENOMIC DNA]</scope>
    <source>
        <strain evidence="2">DSM 28041</strain>
    </source>
</reference>
<gene>
    <name evidence="1" type="ORF">SAMN06269173_103407</name>
</gene>
<dbReference type="EMBL" id="FZNS01000003">
    <property type="protein sequence ID" value="SNR52967.1"/>
    <property type="molecule type" value="Genomic_DNA"/>
</dbReference>
<evidence type="ECO:0000313" key="2">
    <source>
        <dbReference type="Proteomes" id="UP000198310"/>
    </source>
</evidence>
<name>A0A238X281_9BACT</name>
<keyword evidence="2" id="KW-1185">Reference proteome</keyword>
<dbReference type="RefSeq" id="WP_143437070.1">
    <property type="nucleotide sequence ID" value="NZ_FZNS01000003.1"/>
</dbReference>
<dbReference type="AlphaFoldDB" id="A0A238X281"/>
<evidence type="ECO:0000313" key="1">
    <source>
        <dbReference type="EMBL" id="SNR52967.1"/>
    </source>
</evidence>
<dbReference type="Proteomes" id="UP000198310">
    <property type="component" value="Unassembled WGS sequence"/>
</dbReference>